<dbReference type="GO" id="GO:0006351">
    <property type="term" value="P:DNA-templated transcription"/>
    <property type="evidence" value="ECO:0007669"/>
    <property type="project" value="InterPro"/>
</dbReference>
<dbReference type="AlphaFoldDB" id="A0A9P1GXJ5"/>
<dbReference type="InterPro" id="IPR007081">
    <property type="entry name" value="RNA_pol_Rpb1_5"/>
</dbReference>
<dbReference type="Pfam" id="PF00704">
    <property type="entry name" value="Glyco_hydro_18"/>
    <property type="match status" value="1"/>
</dbReference>
<dbReference type="Gene3D" id="6.10.250.2940">
    <property type="match status" value="1"/>
</dbReference>
<dbReference type="InterPro" id="IPR015700">
    <property type="entry name" value="RPC1"/>
</dbReference>
<dbReference type="Pfam" id="PF05000">
    <property type="entry name" value="RNA_pol_Rpb1_4"/>
    <property type="match status" value="1"/>
</dbReference>
<dbReference type="GO" id="GO:0003899">
    <property type="term" value="F:DNA-directed RNA polymerase activity"/>
    <property type="evidence" value="ECO:0007669"/>
    <property type="project" value="UniProtKB-EC"/>
</dbReference>
<feature type="domain" description="GH18" evidence="17">
    <location>
        <begin position="538"/>
        <end position="704"/>
    </location>
</feature>
<dbReference type="GO" id="GO:0046872">
    <property type="term" value="F:metal ion binding"/>
    <property type="evidence" value="ECO:0007669"/>
    <property type="project" value="UniProtKB-KW"/>
</dbReference>
<evidence type="ECO:0000256" key="2">
    <source>
        <dbReference type="ARBA" id="ARBA00004613"/>
    </source>
</evidence>
<keyword evidence="5" id="KW-0964">Secreted</keyword>
<comment type="catalytic activity">
    <reaction evidence="1">
        <text>Random endo-hydrolysis of N-acetyl-beta-D-glucosaminide (1-&gt;4)-beta-linkages in chitin and chitodextrins.</text>
        <dbReference type="EC" id="3.2.1.14"/>
    </reaction>
</comment>
<name>A0A9P1GXJ5_9PEZI</name>
<dbReference type="EMBL" id="CALLCH030000004">
    <property type="protein sequence ID" value="CAI4212149.1"/>
    <property type="molecule type" value="Genomic_DNA"/>
</dbReference>
<evidence type="ECO:0000256" key="8">
    <source>
        <dbReference type="ARBA" id="ARBA00022723"/>
    </source>
</evidence>
<dbReference type="GO" id="GO:0003677">
    <property type="term" value="F:DNA binding"/>
    <property type="evidence" value="ECO:0007669"/>
    <property type="project" value="InterPro"/>
</dbReference>
<dbReference type="GO" id="GO:0008843">
    <property type="term" value="F:endochitinase activity"/>
    <property type="evidence" value="ECO:0007669"/>
    <property type="project" value="UniProtKB-EC"/>
</dbReference>
<dbReference type="PROSITE" id="PS51910">
    <property type="entry name" value="GH18_2"/>
    <property type="match status" value="1"/>
</dbReference>
<gene>
    <name evidence="18" type="ORF">PPNO1_LOCUS1917</name>
</gene>
<keyword evidence="15" id="KW-0624">Polysaccharide degradation</keyword>
<keyword evidence="13" id="KW-0119">Carbohydrate metabolism</keyword>
<dbReference type="GO" id="GO:0006032">
    <property type="term" value="P:chitin catabolic process"/>
    <property type="evidence" value="ECO:0007669"/>
    <property type="project" value="UniProtKB-KW"/>
</dbReference>
<dbReference type="OrthoDB" id="270392at2759"/>
<evidence type="ECO:0000256" key="4">
    <source>
        <dbReference type="ARBA" id="ARBA00022478"/>
    </source>
</evidence>
<proteinExistence type="predicted"/>
<evidence type="ECO:0000256" key="1">
    <source>
        <dbReference type="ARBA" id="ARBA00000822"/>
    </source>
</evidence>
<reference evidence="18" key="1">
    <citation type="submission" date="2022-11" db="EMBL/GenBank/DDBJ databases">
        <authorList>
            <person name="Scott C."/>
            <person name="Bruce N."/>
        </authorList>
    </citation>
    <scope>NUCLEOTIDE SEQUENCE</scope>
</reference>
<keyword evidence="7" id="KW-0548">Nucleotidyltransferase</keyword>
<dbReference type="GO" id="GO:0000428">
    <property type="term" value="C:DNA-directed RNA polymerase complex"/>
    <property type="evidence" value="ECO:0007669"/>
    <property type="project" value="UniProtKB-KW"/>
</dbReference>
<dbReference type="Pfam" id="PF04998">
    <property type="entry name" value="RNA_pol_Rpb1_5"/>
    <property type="match status" value="1"/>
</dbReference>
<keyword evidence="11" id="KW-0146">Chitin degradation</keyword>
<keyword evidence="4" id="KW-0240">DNA-directed RNA polymerase</keyword>
<dbReference type="InterPro" id="IPR001579">
    <property type="entry name" value="Glyco_hydro_18_chit_AS"/>
</dbReference>
<evidence type="ECO:0000256" key="6">
    <source>
        <dbReference type="ARBA" id="ARBA00022679"/>
    </source>
</evidence>
<dbReference type="Gene3D" id="6.20.50.80">
    <property type="match status" value="1"/>
</dbReference>
<evidence type="ECO:0000256" key="11">
    <source>
        <dbReference type="ARBA" id="ARBA00023024"/>
    </source>
</evidence>
<accession>A0A9P1GXJ5</accession>
<keyword evidence="6" id="KW-0808">Transferase</keyword>
<evidence type="ECO:0000256" key="5">
    <source>
        <dbReference type="ARBA" id="ARBA00022525"/>
    </source>
</evidence>
<evidence type="ECO:0000313" key="19">
    <source>
        <dbReference type="Proteomes" id="UP000838763"/>
    </source>
</evidence>
<comment type="caution">
    <text evidence="18">The sequence shown here is derived from an EMBL/GenBank/DDBJ whole genome shotgun (WGS) entry which is preliminary data.</text>
</comment>
<dbReference type="Gene3D" id="1.10.132.30">
    <property type="match status" value="1"/>
</dbReference>
<dbReference type="SUPFAM" id="SSF64484">
    <property type="entry name" value="beta and beta-prime subunits of DNA dependent RNA-polymerase"/>
    <property type="match status" value="1"/>
</dbReference>
<protein>
    <recommendedName>
        <fullName evidence="3">DNA-directed RNA polymerase</fullName>
        <ecNumber evidence="3">2.7.7.6</ecNumber>
    </recommendedName>
</protein>
<evidence type="ECO:0000256" key="10">
    <source>
        <dbReference type="ARBA" id="ARBA00022833"/>
    </source>
</evidence>
<keyword evidence="9 16" id="KW-0378">Hydrolase</keyword>
<evidence type="ECO:0000259" key="17">
    <source>
        <dbReference type="PROSITE" id="PS51910"/>
    </source>
</evidence>
<keyword evidence="19" id="KW-1185">Reference proteome</keyword>
<dbReference type="PANTHER" id="PTHR48446">
    <property type="entry name" value="DNA-DIRECTED RNA POLYMERASE SUBUNIT BETA' N-TERMINAL SECTION"/>
    <property type="match status" value="1"/>
</dbReference>
<evidence type="ECO:0000256" key="14">
    <source>
        <dbReference type="ARBA" id="ARBA00023295"/>
    </source>
</evidence>
<dbReference type="EC" id="2.7.7.6" evidence="3"/>
<dbReference type="InterPro" id="IPR038120">
    <property type="entry name" value="Rpb1_funnel_sf"/>
</dbReference>
<sequence>MEQTLENAISGSLSRVRQQAGQICIDTLSRNNAALIMAQSGSKGSNINVSQMVALVGQQIINGQRVADGFQDRSLPHFPKNTRQPPAKGFVRNSFYSGLTPTEFVFHAMSGREGLVDTAVKTAETGYMSRRLMKSLEDLSTQYDNTVRTSGGNIVQFQFGADKLDPVDMEGAAVPVNFDRIWTHSESLTRDNSSSIAPDEITRLSSLILGEERKRRIEKAHLSDILVSIEDEYRPDTASVILHLATEVMESRHLGMSTADIMTAIYSNKKLKVGPEDISVTRPNSIRVKLRSDAGTSKRATKSRSAAGDDVGDLVLRANFLRRALPTIAISGYPETSRTIIETSQEGTHTIFVEGYGLRACMTTEGVLGTRTQTNNIMECKDVLGIEAARTSIATEIGKVMKGMDIDPRHMQLLADVMTYKGELLSWNGDGEDNTADAKHLRLAVGKLYAWLRDDSNCHRNVIFGRSGNTVVGLYVDGEVQKASAAKIVQRFLDGSAAAAASSARRVGVQVYKDKTPSTWSLGIFADLRGNVSSVQGAVKSLYDGECWRGADAEDEWDDVKLSIFRAVDLEPKNEIMSGLEQVGEPVVAKRSLNDGANVLAPRADKVQEQFGLMKGMIGIKRILSFGGWTFSTEQPTYTIFREGVTEANRATLINNVVSFINEHGLDGVDFDWEYPAAPDLPIDDPGKLVEGLDYLDFVTQVKA</sequence>
<keyword evidence="14 16" id="KW-0326">Glycosidase</keyword>
<keyword evidence="10" id="KW-0862">Zinc</keyword>
<dbReference type="InterPro" id="IPR017853">
    <property type="entry name" value="GH"/>
</dbReference>
<evidence type="ECO:0000256" key="9">
    <source>
        <dbReference type="ARBA" id="ARBA00022801"/>
    </source>
</evidence>
<dbReference type="GO" id="GO:0000272">
    <property type="term" value="P:polysaccharide catabolic process"/>
    <property type="evidence" value="ECO:0007669"/>
    <property type="project" value="UniProtKB-KW"/>
</dbReference>
<evidence type="ECO:0000256" key="16">
    <source>
        <dbReference type="RuleBase" id="RU000489"/>
    </source>
</evidence>
<evidence type="ECO:0000256" key="13">
    <source>
        <dbReference type="ARBA" id="ARBA00023277"/>
    </source>
</evidence>
<dbReference type="Gene3D" id="3.20.20.80">
    <property type="entry name" value="Glycosidases"/>
    <property type="match status" value="1"/>
</dbReference>
<evidence type="ECO:0000313" key="18">
    <source>
        <dbReference type="EMBL" id="CAI4212149.1"/>
    </source>
</evidence>
<dbReference type="InterPro" id="IPR001223">
    <property type="entry name" value="Glyco_hydro18_cat"/>
</dbReference>
<keyword evidence="12" id="KW-0804">Transcription</keyword>
<dbReference type="PANTHER" id="PTHR48446:SF1">
    <property type="entry name" value="DNA-DIRECTED RNA POLYMERASE SUBUNIT BETA' N-TERMINAL SECTION"/>
    <property type="match status" value="1"/>
</dbReference>
<evidence type="ECO:0000256" key="3">
    <source>
        <dbReference type="ARBA" id="ARBA00012418"/>
    </source>
</evidence>
<comment type="subcellular location">
    <subcellularLocation>
        <location evidence="2">Secreted</location>
    </subcellularLocation>
</comment>
<dbReference type="SUPFAM" id="SSF51445">
    <property type="entry name" value="(Trans)glycosidases"/>
    <property type="match status" value="1"/>
</dbReference>
<evidence type="ECO:0000256" key="15">
    <source>
        <dbReference type="ARBA" id="ARBA00023326"/>
    </source>
</evidence>
<dbReference type="GO" id="GO:0005576">
    <property type="term" value="C:extracellular region"/>
    <property type="evidence" value="ECO:0007669"/>
    <property type="project" value="UniProtKB-SubCell"/>
</dbReference>
<evidence type="ECO:0000256" key="7">
    <source>
        <dbReference type="ARBA" id="ARBA00022695"/>
    </source>
</evidence>
<keyword evidence="8" id="KW-0479">Metal-binding</keyword>
<organism evidence="18 19">
    <name type="scientific">Parascedosporium putredinis</name>
    <dbReference type="NCBI Taxonomy" id="1442378"/>
    <lineage>
        <taxon>Eukaryota</taxon>
        <taxon>Fungi</taxon>
        <taxon>Dikarya</taxon>
        <taxon>Ascomycota</taxon>
        <taxon>Pezizomycotina</taxon>
        <taxon>Sordariomycetes</taxon>
        <taxon>Hypocreomycetidae</taxon>
        <taxon>Microascales</taxon>
        <taxon>Microascaceae</taxon>
        <taxon>Parascedosporium</taxon>
    </lineage>
</organism>
<evidence type="ECO:0000256" key="12">
    <source>
        <dbReference type="ARBA" id="ARBA00023163"/>
    </source>
</evidence>
<dbReference type="Proteomes" id="UP000838763">
    <property type="component" value="Unassembled WGS sequence"/>
</dbReference>
<dbReference type="PROSITE" id="PS01095">
    <property type="entry name" value="GH18_1"/>
    <property type="match status" value="1"/>
</dbReference>
<dbReference type="InterPro" id="IPR007083">
    <property type="entry name" value="RNA_pol_Rpb1_4"/>
</dbReference>